<dbReference type="AlphaFoldDB" id="A0A483DW86"/>
<evidence type="ECO:0000313" key="1">
    <source>
        <dbReference type="EMBL" id="TCL11369.1"/>
    </source>
</evidence>
<proteinExistence type="predicted"/>
<organism evidence="1 2">
    <name type="scientific">Methanohalophilus euhalobius</name>
    <dbReference type="NCBI Taxonomy" id="51203"/>
    <lineage>
        <taxon>Archaea</taxon>
        <taxon>Methanobacteriati</taxon>
        <taxon>Methanobacteriota</taxon>
        <taxon>Stenosarchaea group</taxon>
        <taxon>Methanomicrobia</taxon>
        <taxon>Methanosarcinales</taxon>
        <taxon>Methanosarcinaceae</taxon>
        <taxon>Methanohalophilus</taxon>
    </lineage>
</organism>
<name>A0A483DW86_9EURY</name>
<dbReference type="EMBL" id="SMMS01000001">
    <property type="protein sequence ID" value="TCL11369.1"/>
    <property type="molecule type" value="Genomic_DNA"/>
</dbReference>
<reference evidence="1 2" key="1">
    <citation type="submission" date="2019-03" db="EMBL/GenBank/DDBJ databases">
        <title>Subsurface microbial communities from deep shales in Ohio and West Virginia, USA.</title>
        <authorList>
            <person name="Wrighton K."/>
        </authorList>
    </citation>
    <scope>NUCLEOTIDE SEQUENCE [LARGE SCALE GENOMIC DNA]</scope>
    <source>
        <strain evidence="1 2">WG1_MB</strain>
    </source>
</reference>
<sequence>MSEYIRLQKMKYGEVPGSTLYRNQVKEVKFKLLIHNINRSISTSVIIQRGISTEPSIEILL</sequence>
<dbReference type="Proteomes" id="UP000295404">
    <property type="component" value="Unassembled WGS sequence"/>
</dbReference>
<protein>
    <submittedName>
        <fullName evidence="1">Uncharacterized protein</fullName>
    </submittedName>
</protein>
<evidence type="ECO:0000313" key="2">
    <source>
        <dbReference type="Proteomes" id="UP000295404"/>
    </source>
</evidence>
<accession>A0A483DW86</accession>
<gene>
    <name evidence="1" type="ORF">C7960_0516</name>
</gene>
<comment type="caution">
    <text evidence="1">The sequence shown here is derived from an EMBL/GenBank/DDBJ whole genome shotgun (WGS) entry which is preliminary data.</text>
</comment>